<dbReference type="InterPro" id="IPR019080">
    <property type="entry name" value="YqaJ_viral_recombinase"/>
</dbReference>
<keyword evidence="5" id="KW-1185">Reference proteome</keyword>
<dbReference type="Proteomes" id="UP001634394">
    <property type="component" value="Unassembled WGS sequence"/>
</dbReference>
<feature type="domain" description="SWIM-type" evidence="3">
    <location>
        <begin position="195"/>
        <end position="234"/>
    </location>
</feature>
<keyword evidence="1" id="KW-0479">Metal-binding</keyword>
<keyword evidence="1" id="KW-0862">Zinc</keyword>
<dbReference type="PANTHER" id="PTHR47526">
    <property type="entry name" value="ATP-DEPENDENT DNA HELICASE"/>
    <property type="match status" value="1"/>
</dbReference>
<reference evidence="4 5" key="1">
    <citation type="submission" date="2024-11" db="EMBL/GenBank/DDBJ databases">
        <title>Chromosome-level genome assembly of the freshwater bivalve Anodonta woodiana.</title>
        <authorList>
            <person name="Chen X."/>
        </authorList>
    </citation>
    <scope>NUCLEOTIDE SEQUENCE [LARGE SCALE GENOMIC DNA]</scope>
    <source>
        <strain evidence="4">MN2024</strain>
        <tissue evidence="4">Gills</tissue>
    </source>
</reference>
<evidence type="ECO:0000256" key="1">
    <source>
        <dbReference type="PROSITE-ProRule" id="PRU00325"/>
    </source>
</evidence>
<dbReference type="InterPro" id="IPR007527">
    <property type="entry name" value="Znf_SWIM"/>
</dbReference>
<dbReference type="InterPro" id="IPR011604">
    <property type="entry name" value="PDDEXK-like_dom_sf"/>
</dbReference>
<dbReference type="InterPro" id="IPR011335">
    <property type="entry name" value="Restrct_endonuc-II-like"/>
</dbReference>
<sequence>MAAQYHYVSLTEDDVPGAKLPYPLLENHSVVQLKRWLQCRDLNSSGNLSDLIKKVRKFIEAGNSQSISISVDGGKWYHLKLKKLQETETQHQDKPKASTPPITGWNIFPSVDLPKHFNAGHVHHHIIESVQFTGQTQNTENHDDDEQELHTANPLNSGRNYFKSGHVQSMKDCEKNGMYYLKAKVMASYVMSTMYDTMVQISEDSGFVRDASCTCIASSVGRCSHVCALLFALLDYIEKNGNDAQSCTSKYCDWNKGCKRYKDPKCVSNVIYENIKKQKISNVILYDPTPAYSQRTPQKAVTDLLNAIESNFTSSSENMWQSILYRQYADYELDAESKALLCEKRSALLQNISLPSSPYPQEIAKDQESDKWIVERHVRVTASMSKAVSTASNPQSAQSILNKILWEEKTLKSRAMLYRIENEKNAFTDYLTKSRMETDGFSAVKTGLWVNSKYSELACSPDGLVLDPGEENKYGLLEIKCPHILQGKDVSKFDEQLTKKQQSGFCLRRSNGHIELRKNHAYYFKIQTQLGIMGLKWCDFVIWSDIHLEKIRIQFDQDFWGSLSEKLISFHHKWLCPEFFEMRIPRRLMPMSL</sequence>
<dbReference type="SUPFAM" id="SSF52980">
    <property type="entry name" value="Restriction endonuclease-like"/>
    <property type="match status" value="1"/>
</dbReference>
<evidence type="ECO:0000259" key="3">
    <source>
        <dbReference type="PROSITE" id="PS50966"/>
    </source>
</evidence>
<protein>
    <recommendedName>
        <fullName evidence="3">SWIM-type domain-containing protein</fullName>
    </recommendedName>
</protein>
<dbReference type="PROSITE" id="PS50966">
    <property type="entry name" value="ZF_SWIM"/>
    <property type="match status" value="1"/>
</dbReference>
<name>A0ABD3VMD6_SINWO</name>
<dbReference type="EMBL" id="JBJQND010000011">
    <property type="protein sequence ID" value="KAL3862316.1"/>
    <property type="molecule type" value="Genomic_DNA"/>
</dbReference>
<feature type="region of interest" description="Disordered" evidence="2">
    <location>
        <begin position="135"/>
        <end position="157"/>
    </location>
</feature>
<dbReference type="PANTHER" id="PTHR47526:SF3">
    <property type="entry name" value="PHD-TYPE DOMAIN-CONTAINING PROTEIN"/>
    <property type="match status" value="1"/>
</dbReference>
<dbReference type="AlphaFoldDB" id="A0ABD3VMD6"/>
<evidence type="ECO:0000313" key="5">
    <source>
        <dbReference type="Proteomes" id="UP001634394"/>
    </source>
</evidence>
<gene>
    <name evidence="4" type="ORF">ACJMK2_008294</name>
</gene>
<dbReference type="Pfam" id="PF09588">
    <property type="entry name" value="YqaJ"/>
    <property type="match status" value="1"/>
</dbReference>
<comment type="caution">
    <text evidence="4">The sequence shown here is derived from an EMBL/GenBank/DDBJ whole genome shotgun (WGS) entry which is preliminary data.</text>
</comment>
<keyword evidence="1" id="KW-0863">Zinc-finger</keyword>
<dbReference type="Gene3D" id="3.90.320.10">
    <property type="match status" value="1"/>
</dbReference>
<dbReference type="CDD" id="cd22343">
    <property type="entry name" value="PDDEXK_lambda_exonuclease-like"/>
    <property type="match status" value="1"/>
</dbReference>
<organism evidence="4 5">
    <name type="scientific">Sinanodonta woodiana</name>
    <name type="common">Chinese pond mussel</name>
    <name type="synonym">Anodonta woodiana</name>
    <dbReference type="NCBI Taxonomy" id="1069815"/>
    <lineage>
        <taxon>Eukaryota</taxon>
        <taxon>Metazoa</taxon>
        <taxon>Spiralia</taxon>
        <taxon>Lophotrochozoa</taxon>
        <taxon>Mollusca</taxon>
        <taxon>Bivalvia</taxon>
        <taxon>Autobranchia</taxon>
        <taxon>Heteroconchia</taxon>
        <taxon>Palaeoheterodonta</taxon>
        <taxon>Unionida</taxon>
        <taxon>Unionoidea</taxon>
        <taxon>Unionidae</taxon>
        <taxon>Unioninae</taxon>
        <taxon>Sinanodonta</taxon>
    </lineage>
</organism>
<proteinExistence type="predicted"/>
<accession>A0ABD3VMD6</accession>
<dbReference type="GO" id="GO:0006281">
    <property type="term" value="P:DNA repair"/>
    <property type="evidence" value="ECO:0007669"/>
    <property type="project" value="UniProtKB-ARBA"/>
</dbReference>
<evidence type="ECO:0000256" key="2">
    <source>
        <dbReference type="SAM" id="MobiDB-lite"/>
    </source>
</evidence>
<evidence type="ECO:0000313" key="4">
    <source>
        <dbReference type="EMBL" id="KAL3862316.1"/>
    </source>
</evidence>
<dbReference type="GO" id="GO:0008270">
    <property type="term" value="F:zinc ion binding"/>
    <property type="evidence" value="ECO:0007669"/>
    <property type="project" value="UniProtKB-KW"/>
</dbReference>